<dbReference type="PANTHER" id="PTHR46375">
    <property type="entry name" value="KELCH REPEAT AND BTB DOMAIN-CONTAINING PROTEIN 13-RELATED"/>
    <property type="match status" value="1"/>
</dbReference>
<keyword evidence="2" id="KW-1185">Reference proteome</keyword>
<comment type="caution">
    <text evidence="1">The sequence shown here is derived from an EMBL/GenBank/DDBJ whole genome shotgun (WGS) entry which is preliminary data.</text>
</comment>
<dbReference type="PANTHER" id="PTHR46375:SF3">
    <property type="entry name" value="KELCH REPEAT AND BTB DOMAIN-CONTAINING PROTEIN 13"/>
    <property type="match status" value="1"/>
</dbReference>
<dbReference type="EMBL" id="PNEN01001753">
    <property type="protein sequence ID" value="PPJ51451.1"/>
    <property type="molecule type" value="Genomic_DNA"/>
</dbReference>
<dbReference type="InterPro" id="IPR015915">
    <property type="entry name" value="Kelch-typ_b-propeller"/>
</dbReference>
<dbReference type="STRING" id="357750.A0A2S6BVF2"/>
<accession>A0A2S6BVF2</accession>
<dbReference type="InterPro" id="IPR006652">
    <property type="entry name" value="Kelch_1"/>
</dbReference>
<sequence length="358" mass="38167">MPALISSAAPDNKDAVEAQWLPLANIPGGGRQEHAAVVLNSNTIGIVGGVTLDASAVTAPFASTDLVQLYSISENTWRTATRLPRPLNHPNAIGLDNKIYVFGGFDDGGDTRKILHSVNASWVYDSTSDTWNSLPPPSPSRAQAALAVHGDKIYVIGGFTDLVISEQLPLPATLTHVSVFDTTTSSWITEDFLPELARHIPSGVDHARAEVVNDTLLFILDLLDLAAGWKEGASMPTPRATFGAGVIGNKIVTIGGEGNATSAAEIPLRLFNEVEVYDTVTDSWVSWGTLPVKEKGRQGPGVSVGGKIYIAGGNDTAPVGPLDRLDVYVPGDVWIWRAIGVDCDVCIFKWDSRMFGPE</sequence>
<dbReference type="OrthoDB" id="45365at2759"/>
<dbReference type="Pfam" id="PF01344">
    <property type="entry name" value="Kelch_1"/>
    <property type="match status" value="1"/>
</dbReference>
<dbReference type="Gene3D" id="2.120.10.80">
    <property type="entry name" value="Kelch-type beta propeller"/>
    <property type="match status" value="2"/>
</dbReference>
<dbReference type="SUPFAM" id="SSF117281">
    <property type="entry name" value="Kelch motif"/>
    <property type="match status" value="2"/>
</dbReference>
<evidence type="ECO:0000313" key="1">
    <source>
        <dbReference type="EMBL" id="PPJ51451.1"/>
    </source>
</evidence>
<protein>
    <recommendedName>
        <fullName evidence="3">PLD phosphodiesterase domain-containing protein</fullName>
    </recommendedName>
</protein>
<dbReference type="SMART" id="SM00612">
    <property type="entry name" value="Kelch"/>
    <property type="match status" value="2"/>
</dbReference>
<gene>
    <name evidence="1" type="ORF">CBER1_09150</name>
</gene>
<dbReference type="InterPro" id="IPR052392">
    <property type="entry name" value="Kelch-BTB_domain-containing"/>
</dbReference>
<dbReference type="Proteomes" id="UP000237631">
    <property type="component" value="Unassembled WGS sequence"/>
</dbReference>
<reference evidence="2" key="1">
    <citation type="journal article" date="2017" name="bioRxiv">
        <title>Conservation of a gene cluster reveals novel cercosporin biosynthetic mechanisms and extends production to the genus Colletotrichum.</title>
        <authorList>
            <person name="de Jonge R."/>
            <person name="Ebert M.K."/>
            <person name="Huitt-Roehl C.R."/>
            <person name="Pal P."/>
            <person name="Suttle J.C."/>
            <person name="Spanner R.E."/>
            <person name="Neubauer J.D."/>
            <person name="Jurick W.M.II."/>
            <person name="Stott K.A."/>
            <person name="Secor G.A."/>
            <person name="Thomma B.P.H.J."/>
            <person name="Van de Peer Y."/>
            <person name="Townsend C.A."/>
            <person name="Bolton M.D."/>
        </authorList>
    </citation>
    <scope>NUCLEOTIDE SEQUENCE [LARGE SCALE GENOMIC DNA]</scope>
    <source>
        <strain evidence="2">CBS538.71</strain>
    </source>
</reference>
<dbReference type="AlphaFoldDB" id="A0A2S6BVF2"/>
<evidence type="ECO:0000313" key="2">
    <source>
        <dbReference type="Proteomes" id="UP000237631"/>
    </source>
</evidence>
<proteinExistence type="predicted"/>
<dbReference type="Pfam" id="PF24681">
    <property type="entry name" value="Kelch_KLHDC2_KLHL20_DRC7"/>
    <property type="match status" value="1"/>
</dbReference>
<name>A0A2S6BVF2_9PEZI</name>
<organism evidence="1 2">
    <name type="scientific">Cercospora berteroae</name>
    <dbReference type="NCBI Taxonomy" id="357750"/>
    <lineage>
        <taxon>Eukaryota</taxon>
        <taxon>Fungi</taxon>
        <taxon>Dikarya</taxon>
        <taxon>Ascomycota</taxon>
        <taxon>Pezizomycotina</taxon>
        <taxon>Dothideomycetes</taxon>
        <taxon>Dothideomycetidae</taxon>
        <taxon>Mycosphaerellales</taxon>
        <taxon>Mycosphaerellaceae</taxon>
        <taxon>Cercospora</taxon>
    </lineage>
</organism>
<evidence type="ECO:0008006" key="3">
    <source>
        <dbReference type="Google" id="ProtNLM"/>
    </source>
</evidence>